<dbReference type="Proteomes" id="UP001272515">
    <property type="component" value="Unassembled WGS sequence"/>
</dbReference>
<sequence length="424" mass="47198">MSNNRDVTSNRETSFDAVSNEKRTINETREVNHSNTYRPDWVPEHAKSEDTFACHVMKGVKEAHDGMASTGSEHLQPTRRPMKPRRKLGVLDYVRGIEQGNRVILSRAITLVESNKREHFKMAQNVLQTVLPRTGKALRIGITGVPGAGKSTFIEAFGNMLCDEGFKVTVLAVDPTSQVTKGSILGDKTRMETLTKHPNAYARPSPAGGTLGGVARKSRETMLLCEAAGYDIILVETVGVGQSEVTVRSMVDFFMLIVLTGAGDELQGIKKGIMELADAIVVNKADGDNLKKAQVARGDYDRMLHYIRPATEKWQTRAYTCSAVSKKGLSELWDVIKTFENQGKENGVFEKRRQSQTLRWVHDMIDEHLHNLFFRNHVVQGRLGEVEEAVIEGSMSPSQAVEELVDVFDKTTFQRGESAFSEEI</sequence>
<comment type="similarity">
    <text evidence="1">Belongs to the SIMIBI class G3E GTPase family. ArgK/MeaB subfamily.</text>
</comment>
<dbReference type="PANTHER" id="PTHR23408">
    <property type="entry name" value="METHYLMALONYL-COA MUTASE"/>
    <property type="match status" value="1"/>
</dbReference>
<dbReference type="EMBL" id="JAWJZB010000002">
    <property type="protein sequence ID" value="MDV5087613.1"/>
    <property type="molecule type" value="Genomic_DNA"/>
</dbReference>
<keyword evidence="3" id="KW-0378">Hydrolase</keyword>
<evidence type="ECO:0000256" key="2">
    <source>
        <dbReference type="SAM" id="MobiDB-lite"/>
    </source>
</evidence>
<dbReference type="InterPro" id="IPR005129">
    <property type="entry name" value="GTPase_ArgK"/>
</dbReference>
<reference evidence="3 4" key="1">
    <citation type="submission" date="2023-10" db="EMBL/GenBank/DDBJ databases">
        <title>Veillonella sp. nov., isolated from a pig farm feces dump.</title>
        <authorList>
            <person name="Chang Y.-H."/>
        </authorList>
    </citation>
    <scope>NUCLEOTIDE SEQUENCE [LARGE SCALE GENOMIC DNA]</scope>
    <source>
        <strain evidence="3 4">YH-vei2233</strain>
    </source>
</reference>
<dbReference type="NCBIfam" id="TIGR00750">
    <property type="entry name" value="lao"/>
    <property type="match status" value="1"/>
</dbReference>
<dbReference type="Gene3D" id="1.20.5.170">
    <property type="match status" value="1"/>
</dbReference>
<name>A0ABU3Z6S5_9FIRM</name>
<dbReference type="EC" id="3.6.5.-" evidence="3"/>
<dbReference type="PANTHER" id="PTHR23408:SF3">
    <property type="entry name" value="METHYLMALONIC ACIDURIA TYPE A PROTEIN, MITOCHONDRIAL"/>
    <property type="match status" value="1"/>
</dbReference>
<evidence type="ECO:0000256" key="1">
    <source>
        <dbReference type="ARBA" id="ARBA00009625"/>
    </source>
</evidence>
<evidence type="ECO:0000313" key="3">
    <source>
        <dbReference type="EMBL" id="MDV5087613.1"/>
    </source>
</evidence>
<dbReference type="CDD" id="cd03114">
    <property type="entry name" value="MMAA-like"/>
    <property type="match status" value="1"/>
</dbReference>
<proteinExistence type="inferred from homology"/>
<dbReference type="SUPFAM" id="SSF52540">
    <property type="entry name" value="P-loop containing nucleoside triphosphate hydrolases"/>
    <property type="match status" value="1"/>
</dbReference>
<feature type="region of interest" description="Disordered" evidence="2">
    <location>
        <begin position="1"/>
        <end position="42"/>
    </location>
</feature>
<dbReference type="Pfam" id="PF03308">
    <property type="entry name" value="MeaB"/>
    <property type="match status" value="1"/>
</dbReference>
<organism evidence="3 4">
    <name type="scientific">Veillonella absiana</name>
    <dbReference type="NCBI Taxonomy" id="3079305"/>
    <lineage>
        <taxon>Bacteria</taxon>
        <taxon>Bacillati</taxon>
        <taxon>Bacillota</taxon>
        <taxon>Negativicutes</taxon>
        <taxon>Veillonellales</taxon>
        <taxon>Veillonellaceae</taxon>
        <taxon>Veillonella</taxon>
    </lineage>
</organism>
<comment type="caution">
    <text evidence="3">The sequence shown here is derived from an EMBL/GenBank/DDBJ whole genome shotgun (WGS) entry which is preliminary data.</text>
</comment>
<protein>
    <submittedName>
        <fullName evidence="3">Methylmalonyl Co-A mutase-associated GTPase MeaB</fullName>
        <ecNumber evidence="3">3.6.5.-</ecNumber>
    </submittedName>
</protein>
<accession>A0ABU3Z6S5</accession>
<dbReference type="InterPro" id="IPR027417">
    <property type="entry name" value="P-loop_NTPase"/>
</dbReference>
<dbReference type="GO" id="GO:0016787">
    <property type="term" value="F:hydrolase activity"/>
    <property type="evidence" value="ECO:0007669"/>
    <property type="project" value="UniProtKB-KW"/>
</dbReference>
<keyword evidence="4" id="KW-1185">Reference proteome</keyword>
<dbReference type="RefSeq" id="WP_317329452.1">
    <property type="nucleotide sequence ID" value="NZ_JAWJZA010000005.1"/>
</dbReference>
<gene>
    <name evidence="3" type="primary">meaB</name>
    <name evidence="3" type="ORF">RVY80_01935</name>
</gene>
<dbReference type="Gene3D" id="1.10.287.130">
    <property type="match status" value="1"/>
</dbReference>
<feature type="compositionally biased region" description="Basic and acidic residues" evidence="2">
    <location>
        <begin position="19"/>
        <end position="32"/>
    </location>
</feature>
<feature type="compositionally biased region" description="Polar residues" evidence="2">
    <location>
        <begin position="1"/>
        <end position="12"/>
    </location>
</feature>
<dbReference type="NCBIfam" id="NF006958">
    <property type="entry name" value="PRK09435.1"/>
    <property type="match status" value="1"/>
</dbReference>
<dbReference type="Gene3D" id="3.40.50.300">
    <property type="entry name" value="P-loop containing nucleotide triphosphate hydrolases"/>
    <property type="match status" value="1"/>
</dbReference>
<evidence type="ECO:0000313" key="4">
    <source>
        <dbReference type="Proteomes" id="UP001272515"/>
    </source>
</evidence>